<proteinExistence type="predicted"/>
<sequence length="451" mass="48231">MNRRALLLGAGLGLTGLVTRGARALDRSAVAPGYGPLLPTPARNTGEVVLALPEGFSYTVLSRQGSRMTDGHLTPTHHDGMATFSVEGKLRLVRNHEVPYTLARPGTALLQDAHAYDPSAGGGVTTLTVDPTTRELLSSHLSLAGTHTNCAGGPTPWGSWLSCEETTLGAALGKDEKGKPIGGFEREHGYIFEVPASNEAPVMPVPLKAMGRFVHEAIAVDPATGIIYETEDRKTAGVYRFLPHKPGQLHEGGRLQMLVIDGKPQADLRKGQTVGRPLPCAWIEIDDPDPAAAGTNSLAVFESGKAKGGATFARLEGCWWGNGHVYLNATIGGDKELGQVWRYTPQGSEKGELVLLFESSAKEVLWNPDNLCVTPRGGLVLCEDTYGGDCYLRGLTKKGEIFSFAHNVYAGYEESEFAGACFSPDGQTLFVNLQLPGVTLAIWGPWERGPF</sequence>
<reference evidence="1 2" key="1">
    <citation type="submission" date="2020-08" db="EMBL/GenBank/DDBJ databases">
        <title>Genomic Encyclopedia of Type Strains, Phase IV (KMG-IV): sequencing the most valuable type-strain genomes for metagenomic binning, comparative biology and taxonomic classification.</title>
        <authorList>
            <person name="Goeker M."/>
        </authorList>
    </citation>
    <scope>NUCLEOTIDE SEQUENCE [LARGE SCALE GENOMIC DNA]</scope>
    <source>
        <strain evidence="1 2">DSM 23562</strain>
    </source>
</reference>
<accession>A0A7W9W6I3</accession>
<protein>
    <recommendedName>
        <fullName evidence="3">DUF839 domain-containing protein</fullName>
    </recommendedName>
</protein>
<dbReference type="RefSeq" id="WP_184194728.1">
    <property type="nucleotide sequence ID" value="NZ_JACHGW010000002.1"/>
</dbReference>
<dbReference type="AlphaFoldDB" id="A0A7W9W6I3"/>
<dbReference type="SUPFAM" id="SSF50956">
    <property type="entry name" value="Thermostable phytase (3-phytase)"/>
    <property type="match status" value="1"/>
</dbReference>
<evidence type="ECO:0008006" key="3">
    <source>
        <dbReference type="Google" id="ProtNLM"/>
    </source>
</evidence>
<dbReference type="Proteomes" id="UP000520814">
    <property type="component" value="Unassembled WGS sequence"/>
</dbReference>
<dbReference type="EMBL" id="JACHGW010000002">
    <property type="protein sequence ID" value="MBB6050206.1"/>
    <property type="molecule type" value="Genomic_DNA"/>
</dbReference>
<keyword evidence="2" id="KW-1185">Reference proteome</keyword>
<dbReference type="PANTHER" id="PTHR35399">
    <property type="entry name" value="SLR8030 PROTEIN"/>
    <property type="match status" value="1"/>
</dbReference>
<evidence type="ECO:0000313" key="1">
    <source>
        <dbReference type="EMBL" id="MBB6050206.1"/>
    </source>
</evidence>
<name>A0A7W9W6I3_ARMRO</name>
<gene>
    <name evidence="1" type="ORF">HNQ39_001997</name>
</gene>
<dbReference type="InterPro" id="IPR008557">
    <property type="entry name" value="PhoX"/>
</dbReference>
<evidence type="ECO:0000313" key="2">
    <source>
        <dbReference type="Proteomes" id="UP000520814"/>
    </source>
</evidence>
<organism evidence="1 2">
    <name type="scientific">Armatimonas rosea</name>
    <dbReference type="NCBI Taxonomy" id="685828"/>
    <lineage>
        <taxon>Bacteria</taxon>
        <taxon>Bacillati</taxon>
        <taxon>Armatimonadota</taxon>
        <taxon>Armatimonadia</taxon>
        <taxon>Armatimonadales</taxon>
        <taxon>Armatimonadaceae</taxon>
        <taxon>Armatimonas</taxon>
    </lineage>
</organism>
<comment type="caution">
    <text evidence="1">The sequence shown here is derived from an EMBL/GenBank/DDBJ whole genome shotgun (WGS) entry which is preliminary data.</text>
</comment>
<dbReference type="Pfam" id="PF05787">
    <property type="entry name" value="PhoX"/>
    <property type="match status" value="1"/>
</dbReference>
<dbReference type="PANTHER" id="PTHR35399:SF4">
    <property type="entry name" value="MEMBRANE PROTEIN"/>
    <property type="match status" value="1"/>
</dbReference>